<evidence type="ECO:0000259" key="2">
    <source>
        <dbReference type="PROSITE" id="PS50053"/>
    </source>
</evidence>
<sequence>MLSLLASSASGYLPASLSRRRLCSAPPPQPVSVPVRLLGGEEAVVGASVDTTLQQLQQECQQAAGVQPYLQRICIQEEPREPGLSGLLRSTATNLSSRQRMARQLTDWSSFFLLPEGVSRELRGQGLVSWANDNVWQQLNDRRPPPGTVRVLVATLDGRRRCILVHSSSSIAALRLEVQQRAAIPADQQRLVVLEQQALGAPQRVLWALLRLLLAVLLWAGSWLVAGGRWALGLPPSSDVHLQLVTESGREVQLAVSPDTTLQQLQRLVWEQHGESLSLQQLLSVSPSKAGSNSPEKRGGGGGGGLRPHSPER</sequence>
<dbReference type="InterPro" id="IPR000626">
    <property type="entry name" value="Ubiquitin-like_dom"/>
</dbReference>
<dbReference type="KEGG" id="cvr:CHLNCDRAFT_134438"/>
<dbReference type="AlphaFoldDB" id="E1ZFZ9"/>
<feature type="region of interest" description="Disordered" evidence="1">
    <location>
        <begin position="284"/>
        <end position="313"/>
    </location>
</feature>
<protein>
    <recommendedName>
        <fullName evidence="2">Ubiquitin-like domain-containing protein</fullName>
    </recommendedName>
</protein>
<dbReference type="SUPFAM" id="SSF54236">
    <property type="entry name" value="Ubiquitin-like"/>
    <property type="match status" value="1"/>
</dbReference>
<reference evidence="3 4" key="1">
    <citation type="journal article" date="2010" name="Plant Cell">
        <title>The Chlorella variabilis NC64A genome reveals adaptation to photosymbiosis, coevolution with viruses, and cryptic sex.</title>
        <authorList>
            <person name="Blanc G."/>
            <person name="Duncan G."/>
            <person name="Agarkova I."/>
            <person name="Borodovsky M."/>
            <person name="Gurnon J."/>
            <person name="Kuo A."/>
            <person name="Lindquist E."/>
            <person name="Lucas S."/>
            <person name="Pangilinan J."/>
            <person name="Polle J."/>
            <person name="Salamov A."/>
            <person name="Terry A."/>
            <person name="Yamada T."/>
            <person name="Dunigan D.D."/>
            <person name="Grigoriev I.V."/>
            <person name="Claverie J.M."/>
            <person name="Van Etten J.L."/>
        </authorList>
    </citation>
    <scope>NUCLEOTIDE SEQUENCE [LARGE SCALE GENOMIC DNA]</scope>
    <source>
        <strain evidence="3 4">NC64A</strain>
    </source>
</reference>
<dbReference type="CDD" id="cd17039">
    <property type="entry name" value="Ubl_ubiquitin_like"/>
    <property type="match status" value="1"/>
</dbReference>
<dbReference type="Proteomes" id="UP000008141">
    <property type="component" value="Unassembled WGS sequence"/>
</dbReference>
<dbReference type="OrthoDB" id="513169at2759"/>
<dbReference type="InParanoid" id="E1ZFZ9"/>
<dbReference type="EMBL" id="GL433845">
    <property type="protein sequence ID" value="EFN55376.1"/>
    <property type="molecule type" value="Genomic_DNA"/>
</dbReference>
<dbReference type="InterPro" id="IPR029071">
    <property type="entry name" value="Ubiquitin-like_domsf"/>
</dbReference>
<keyword evidence="4" id="KW-1185">Reference proteome</keyword>
<proteinExistence type="predicted"/>
<evidence type="ECO:0000256" key="1">
    <source>
        <dbReference type="SAM" id="MobiDB-lite"/>
    </source>
</evidence>
<dbReference type="GeneID" id="17354672"/>
<gene>
    <name evidence="3" type="ORF">CHLNCDRAFT_134438</name>
</gene>
<dbReference type="PROSITE" id="PS50053">
    <property type="entry name" value="UBIQUITIN_2"/>
    <property type="match status" value="1"/>
</dbReference>
<name>E1ZFZ9_CHLVA</name>
<evidence type="ECO:0000313" key="4">
    <source>
        <dbReference type="Proteomes" id="UP000008141"/>
    </source>
</evidence>
<evidence type="ECO:0000313" key="3">
    <source>
        <dbReference type="EMBL" id="EFN55376.1"/>
    </source>
</evidence>
<dbReference type="Gene3D" id="3.10.20.90">
    <property type="entry name" value="Phosphatidylinositol 3-kinase Catalytic Subunit, Chain A, domain 1"/>
    <property type="match status" value="1"/>
</dbReference>
<feature type="domain" description="Ubiquitin-like" evidence="2">
    <location>
        <begin position="149"/>
        <end position="199"/>
    </location>
</feature>
<accession>E1ZFZ9</accession>
<dbReference type="RefSeq" id="XP_005847478.1">
    <property type="nucleotide sequence ID" value="XM_005847416.1"/>
</dbReference>
<organism evidence="4">
    <name type="scientific">Chlorella variabilis</name>
    <name type="common">Green alga</name>
    <dbReference type="NCBI Taxonomy" id="554065"/>
    <lineage>
        <taxon>Eukaryota</taxon>
        <taxon>Viridiplantae</taxon>
        <taxon>Chlorophyta</taxon>
        <taxon>core chlorophytes</taxon>
        <taxon>Trebouxiophyceae</taxon>
        <taxon>Chlorellales</taxon>
        <taxon>Chlorellaceae</taxon>
        <taxon>Chlorella clade</taxon>
        <taxon>Chlorella</taxon>
    </lineage>
</organism>